<dbReference type="GO" id="GO:1990904">
    <property type="term" value="C:ribonucleoprotein complex"/>
    <property type="evidence" value="ECO:0007669"/>
    <property type="project" value="UniProtKB-KW"/>
</dbReference>
<dbReference type="HAMAP" id="MF_00503">
    <property type="entry name" value="Ribosomal_bL9"/>
    <property type="match status" value="1"/>
</dbReference>
<evidence type="ECO:0000256" key="5">
    <source>
        <dbReference type="ARBA" id="ARBA00023274"/>
    </source>
</evidence>
<evidence type="ECO:0000256" key="4">
    <source>
        <dbReference type="ARBA" id="ARBA00022980"/>
    </source>
</evidence>
<dbReference type="EMBL" id="JACRSP010000003">
    <property type="protein sequence ID" value="MBC8536612.1"/>
    <property type="molecule type" value="Genomic_DNA"/>
</dbReference>
<organism evidence="9 10">
    <name type="scientific">Feifania hominis</name>
    <dbReference type="NCBI Taxonomy" id="2763660"/>
    <lineage>
        <taxon>Bacteria</taxon>
        <taxon>Bacillati</taxon>
        <taxon>Bacillota</taxon>
        <taxon>Clostridia</taxon>
        <taxon>Eubacteriales</taxon>
        <taxon>Feifaniaceae</taxon>
        <taxon>Feifania</taxon>
    </lineage>
</organism>
<dbReference type="SUPFAM" id="SSF55653">
    <property type="entry name" value="Ribosomal protein L9 C-domain"/>
    <property type="match status" value="1"/>
</dbReference>
<name>A0A926HQR0_9FIRM</name>
<evidence type="ECO:0000256" key="7">
    <source>
        <dbReference type="HAMAP-Rule" id="MF_00503"/>
    </source>
</evidence>
<dbReference type="SUPFAM" id="SSF55658">
    <property type="entry name" value="L9 N-domain-like"/>
    <property type="match status" value="1"/>
</dbReference>
<dbReference type="Proteomes" id="UP000620366">
    <property type="component" value="Unassembled WGS sequence"/>
</dbReference>
<keyword evidence="2 7" id="KW-0699">rRNA-binding</keyword>
<comment type="similarity">
    <text evidence="1 7">Belongs to the bacterial ribosomal protein bL9 family.</text>
</comment>
<dbReference type="Pfam" id="PF03948">
    <property type="entry name" value="Ribosomal_L9_C"/>
    <property type="match status" value="1"/>
</dbReference>
<sequence>MKVILQADLKGTGKKGELITVSDGYARNYLFPRKLAVEANKENMTVYTAQEAAKARRLAEERKAAEALAAELSGVTVKVSAKGGASGKLFGSITTKEIAEALKAQKGIELDKKKIVTDDIKTFGTVEVEAKIYPEVSAKFYVAVSQE</sequence>
<dbReference type="GO" id="GO:0003735">
    <property type="term" value="F:structural constituent of ribosome"/>
    <property type="evidence" value="ECO:0007669"/>
    <property type="project" value="InterPro"/>
</dbReference>
<evidence type="ECO:0000256" key="6">
    <source>
        <dbReference type="ARBA" id="ARBA00035292"/>
    </source>
</evidence>
<gene>
    <name evidence="7" type="primary">rplI</name>
    <name evidence="9" type="ORF">H8695_07930</name>
</gene>
<evidence type="ECO:0000256" key="1">
    <source>
        <dbReference type="ARBA" id="ARBA00010605"/>
    </source>
</evidence>
<dbReference type="PANTHER" id="PTHR21368">
    <property type="entry name" value="50S RIBOSOMAL PROTEIN L9"/>
    <property type="match status" value="1"/>
</dbReference>
<dbReference type="NCBIfam" id="TIGR00158">
    <property type="entry name" value="L9"/>
    <property type="match status" value="1"/>
</dbReference>
<dbReference type="InterPro" id="IPR036935">
    <property type="entry name" value="Ribosomal_bL9_N_sf"/>
</dbReference>
<dbReference type="InterPro" id="IPR020594">
    <property type="entry name" value="Ribosomal_bL9_bac/chp"/>
</dbReference>
<keyword evidence="4 7" id="KW-0689">Ribosomal protein</keyword>
<accession>A0A926HQR0</accession>
<dbReference type="AlphaFoldDB" id="A0A926HQR0"/>
<dbReference type="GO" id="GO:0019843">
    <property type="term" value="F:rRNA binding"/>
    <property type="evidence" value="ECO:0007669"/>
    <property type="project" value="UniProtKB-UniRule"/>
</dbReference>
<dbReference type="Pfam" id="PF01281">
    <property type="entry name" value="Ribosomal_L9_N"/>
    <property type="match status" value="1"/>
</dbReference>
<dbReference type="InterPro" id="IPR020070">
    <property type="entry name" value="Ribosomal_bL9_N"/>
</dbReference>
<feature type="domain" description="Ribosomal protein L9" evidence="8">
    <location>
        <begin position="13"/>
        <end position="40"/>
    </location>
</feature>
<evidence type="ECO:0000259" key="8">
    <source>
        <dbReference type="PROSITE" id="PS00651"/>
    </source>
</evidence>
<evidence type="ECO:0000256" key="3">
    <source>
        <dbReference type="ARBA" id="ARBA00022884"/>
    </source>
</evidence>
<dbReference type="Gene3D" id="3.40.5.10">
    <property type="entry name" value="Ribosomal protein L9, N-terminal domain"/>
    <property type="match status" value="1"/>
</dbReference>
<dbReference type="GO" id="GO:0006412">
    <property type="term" value="P:translation"/>
    <property type="evidence" value="ECO:0007669"/>
    <property type="project" value="UniProtKB-UniRule"/>
</dbReference>
<keyword evidence="5 7" id="KW-0687">Ribonucleoprotein</keyword>
<dbReference type="InterPro" id="IPR009027">
    <property type="entry name" value="Ribosomal_bL9/RNase_H1_N"/>
</dbReference>
<dbReference type="InterPro" id="IPR000244">
    <property type="entry name" value="Ribosomal_bL9"/>
</dbReference>
<dbReference type="PROSITE" id="PS00651">
    <property type="entry name" value="RIBOSOMAL_L9"/>
    <property type="match status" value="1"/>
</dbReference>
<comment type="function">
    <text evidence="7">Binds to the 23S rRNA.</text>
</comment>
<dbReference type="Gene3D" id="3.10.430.100">
    <property type="entry name" value="Ribosomal protein L9, C-terminal domain"/>
    <property type="match status" value="1"/>
</dbReference>
<dbReference type="InterPro" id="IPR036791">
    <property type="entry name" value="Ribosomal_bL9_C_sf"/>
</dbReference>
<dbReference type="InterPro" id="IPR020069">
    <property type="entry name" value="Ribosomal_bL9_C"/>
</dbReference>
<comment type="caution">
    <text evidence="9">The sequence shown here is derived from an EMBL/GenBank/DDBJ whole genome shotgun (WGS) entry which is preliminary data.</text>
</comment>
<evidence type="ECO:0000313" key="10">
    <source>
        <dbReference type="Proteomes" id="UP000620366"/>
    </source>
</evidence>
<dbReference type="GO" id="GO:0005840">
    <property type="term" value="C:ribosome"/>
    <property type="evidence" value="ECO:0007669"/>
    <property type="project" value="UniProtKB-KW"/>
</dbReference>
<evidence type="ECO:0000313" key="9">
    <source>
        <dbReference type="EMBL" id="MBC8536612.1"/>
    </source>
</evidence>
<evidence type="ECO:0000256" key="2">
    <source>
        <dbReference type="ARBA" id="ARBA00022730"/>
    </source>
</evidence>
<keyword evidence="3 7" id="KW-0694">RNA-binding</keyword>
<proteinExistence type="inferred from homology"/>
<keyword evidence="10" id="KW-1185">Reference proteome</keyword>
<dbReference type="RefSeq" id="WP_249300452.1">
    <property type="nucleotide sequence ID" value="NZ_JACRSP010000003.1"/>
</dbReference>
<protein>
    <recommendedName>
        <fullName evidence="6 7">Large ribosomal subunit protein bL9</fullName>
    </recommendedName>
</protein>
<reference evidence="9" key="1">
    <citation type="submission" date="2020-08" db="EMBL/GenBank/DDBJ databases">
        <title>Genome public.</title>
        <authorList>
            <person name="Liu C."/>
            <person name="Sun Q."/>
        </authorList>
    </citation>
    <scope>NUCLEOTIDE SEQUENCE</scope>
    <source>
        <strain evidence="9">BX7</strain>
    </source>
</reference>